<keyword evidence="8 10" id="KW-0472">Membrane</keyword>
<evidence type="ECO:0000256" key="4">
    <source>
        <dbReference type="ARBA" id="ARBA00022737"/>
    </source>
</evidence>
<organism evidence="12 13">
    <name type="scientific">Nadsonia fulvescens var. elongata DSM 6958</name>
    <dbReference type="NCBI Taxonomy" id="857566"/>
    <lineage>
        <taxon>Eukaryota</taxon>
        <taxon>Fungi</taxon>
        <taxon>Dikarya</taxon>
        <taxon>Ascomycota</taxon>
        <taxon>Saccharomycotina</taxon>
        <taxon>Dipodascomycetes</taxon>
        <taxon>Dipodascales</taxon>
        <taxon>Dipodascales incertae sedis</taxon>
        <taxon>Nadsonia</taxon>
    </lineage>
</organism>
<dbReference type="STRING" id="857566.A0A1E3PEG4"/>
<dbReference type="GO" id="GO:0005743">
    <property type="term" value="C:mitochondrial inner membrane"/>
    <property type="evidence" value="ECO:0007669"/>
    <property type="project" value="UniProtKB-SubCell"/>
</dbReference>
<evidence type="ECO:0000256" key="8">
    <source>
        <dbReference type="ARBA" id="ARBA00023136"/>
    </source>
</evidence>
<keyword evidence="4 10" id="KW-0677">Repeat</keyword>
<dbReference type="SUPFAM" id="SSF103506">
    <property type="entry name" value="Mitochondrial carrier"/>
    <property type="match status" value="1"/>
</dbReference>
<feature type="repeat" description="Solcar" evidence="11">
    <location>
        <begin position="271"/>
        <end position="355"/>
    </location>
</feature>
<dbReference type="HAMAP" id="MF_03064">
    <property type="entry name" value="SLC25A38"/>
    <property type="match status" value="1"/>
</dbReference>
<evidence type="ECO:0000256" key="3">
    <source>
        <dbReference type="ARBA" id="ARBA00022692"/>
    </source>
</evidence>
<dbReference type="Gene3D" id="1.50.40.10">
    <property type="entry name" value="Mitochondrial carrier domain"/>
    <property type="match status" value="2"/>
</dbReference>
<reference evidence="12 13" key="1">
    <citation type="journal article" date="2016" name="Proc. Natl. Acad. Sci. U.S.A.">
        <title>Comparative genomics of biotechnologically important yeasts.</title>
        <authorList>
            <person name="Riley R."/>
            <person name="Haridas S."/>
            <person name="Wolfe K.H."/>
            <person name="Lopes M.R."/>
            <person name="Hittinger C.T."/>
            <person name="Goeker M."/>
            <person name="Salamov A.A."/>
            <person name="Wisecaver J.H."/>
            <person name="Long T.M."/>
            <person name="Calvey C.H."/>
            <person name="Aerts A.L."/>
            <person name="Barry K.W."/>
            <person name="Choi C."/>
            <person name="Clum A."/>
            <person name="Coughlan A.Y."/>
            <person name="Deshpande S."/>
            <person name="Douglass A.P."/>
            <person name="Hanson S.J."/>
            <person name="Klenk H.-P."/>
            <person name="LaButti K.M."/>
            <person name="Lapidus A."/>
            <person name="Lindquist E.A."/>
            <person name="Lipzen A.M."/>
            <person name="Meier-Kolthoff J.P."/>
            <person name="Ohm R.A."/>
            <person name="Otillar R.P."/>
            <person name="Pangilinan J.L."/>
            <person name="Peng Y."/>
            <person name="Rokas A."/>
            <person name="Rosa C.A."/>
            <person name="Scheuner C."/>
            <person name="Sibirny A.A."/>
            <person name="Slot J.C."/>
            <person name="Stielow J.B."/>
            <person name="Sun H."/>
            <person name="Kurtzman C.P."/>
            <person name="Blackwell M."/>
            <person name="Grigoriev I.V."/>
            <person name="Jeffries T.W."/>
        </authorList>
    </citation>
    <scope>NUCLEOTIDE SEQUENCE [LARGE SCALE GENOMIC DNA]</scope>
    <source>
        <strain evidence="12 13">DSM 6958</strain>
    </source>
</reference>
<keyword evidence="7 10" id="KW-0496">Mitochondrion</keyword>
<evidence type="ECO:0000256" key="9">
    <source>
        <dbReference type="ARBA" id="ARBA00034060"/>
    </source>
</evidence>
<sequence length="359" mass="38299">MTSSSDRSKGLLSSSSQLSLNSSTISSPASTIVTTATTSPTAIKSTSIVHLAAGGLSGLSSSIILQPLDLLKTRVQQSSSTSLRGAIREITSLSQLWRGTLPSAIRTSSGSALYFTTLNATRVYLAKNGLGVTETFQNSRMSNEISPNLKPPTANALSSSSLPKLSSTANLFAGSVVRTVVGTFTMPITVVKVRYESSLYKYTSLYQAFTQILKTEGPKSFFSGTLATAARDAPYAGLYVVFYEHCKTVIPQLLEPATGPGSDAKYLNTSFSAIVNTISAMTSAGLATTITSPFDIIKTRLQLEPKRFTGFVQCCKLIVKDDGVKGLFNGLSLRMVRKAGSAAIAWCIYEEIIRKMDTQ</sequence>
<keyword evidence="6 10" id="KW-1133">Transmembrane helix</keyword>
<keyword evidence="13" id="KW-1185">Reference proteome</keyword>
<name>A0A1E3PEG4_9ASCO</name>
<comment type="similarity">
    <text evidence="10">Belongs to the mitochondrial carrier (TC 2.A.29) family. SLC25A38 subfamily.</text>
</comment>
<evidence type="ECO:0000313" key="13">
    <source>
        <dbReference type="Proteomes" id="UP000095009"/>
    </source>
</evidence>
<evidence type="ECO:0000313" key="12">
    <source>
        <dbReference type="EMBL" id="ODQ63795.1"/>
    </source>
</evidence>
<comment type="catalytic activity">
    <reaction evidence="9 10">
        <text>glycine(in) = glycine(out)</text>
        <dbReference type="Rhea" id="RHEA:70715"/>
        <dbReference type="ChEBI" id="CHEBI:57305"/>
    </reaction>
</comment>
<dbReference type="PROSITE" id="PS50920">
    <property type="entry name" value="SOLCAR"/>
    <property type="match status" value="3"/>
</dbReference>
<protein>
    <recommendedName>
        <fullName evidence="10">Mitochondrial glycine transporter</fullName>
    </recommendedName>
    <alternativeName>
        <fullName evidence="10">Solute carrier family 25 member 38 homolog</fullName>
    </alternativeName>
</protein>
<dbReference type="AlphaFoldDB" id="A0A1E3PEG4"/>
<feature type="repeat" description="Solcar" evidence="11">
    <location>
        <begin position="165"/>
        <end position="249"/>
    </location>
</feature>
<evidence type="ECO:0000256" key="2">
    <source>
        <dbReference type="ARBA" id="ARBA00022448"/>
    </source>
</evidence>
<evidence type="ECO:0000256" key="7">
    <source>
        <dbReference type="ARBA" id="ARBA00023128"/>
    </source>
</evidence>
<dbReference type="InterPro" id="IPR018108">
    <property type="entry name" value="MCP_transmembrane"/>
</dbReference>
<dbReference type="GO" id="GO:0015187">
    <property type="term" value="F:glycine transmembrane transporter activity"/>
    <property type="evidence" value="ECO:0007669"/>
    <property type="project" value="UniProtKB-UniRule"/>
</dbReference>
<proteinExistence type="inferred from homology"/>
<dbReference type="PANTHER" id="PTHR46181">
    <property type="entry name" value="MITOCHONDRIAL GLYCINE TRANSPORTER"/>
    <property type="match status" value="1"/>
</dbReference>
<evidence type="ECO:0000256" key="10">
    <source>
        <dbReference type="HAMAP-Rule" id="MF_03064"/>
    </source>
</evidence>
<evidence type="ECO:0000256" key="11">
    <source>
        <dbReference type="PROSITE-ProRule" id="PRU00282"/>
    </source>
</evidence>
<comment type="subcellular location">
    <subcellularLocation>
        <location evidence="1">Membrane</location>
        <topology evidence="1">Multi-pass membrane protein</topology>
    </subcellularLocation>
    <subcellularLocation>
        <location evidence="10">Mitochondrion inner membrane</location>
        <topology evidence="10">Multi-pass membrane protein</topology>
    </subcellularLocation>
</comment>
<keyword evidence="5 10" id="KW-0999">Mitochondrion inner membrane</keyword>
<dbReference type="PANTHER" id="PTHR46181:SF3">
    <property type="entry name" value="MITOCHONDRIAL GLYCINE TRANSPORTER"/>
    <property type="match status" value="1"/>
</dbReference>
<evidence type="ECO:0000256" key="1">
    <source>
        <dbReference type="ARBA" id="ARBA00004141"/>
    </source>
</evidence>
<dbReference type="GO" id="GO:1904983">
    <property type="term" value="P:glycine import into mitochondrion"/>
    <property type="evidence" value="ECO:0007669"/>
    <property type="project" value="UniProtKB-UniRule"/>
</dbReference>
<feature type="repeat" description="Solcar" evidence="11">
    <location>
        <begin position="45"/>
        <end position="124"/>
    </location>
</feature>
<dbReference type="InterPro" id="IPR023395">
    <property type="entry name" value="MCP_dom_sf"/>
</dbReference>
<gene>
    <name evidence="12" type="ORF">NADFUDRAFT_83918</name>
</gene>
<evidence type="ECO:0000256" key="6">
    <source>
        <dbReference type="ARBA" id="ARBA00022989"/>
    </source>
</evidence>
<keyword evidence="2 10" id="KW-0813">Transport</keyword>
<dbReference type="Pfam" id="PF00153">
    <property type="entry name" value="Mito_carr"/>
    <property type="match status" value="3"/>
</dbReference>
<dbReference type="EMBL" id="KV454413">
    <property type="protein sequence ID" value="ODQ63795.1"/>
    <property type="molecule type" value="Genomic_DNA"/>
</dbReference>
<evidence type="ECO:0000256" key="5">
    <source>
        <dbReference type="ARBA" id="ARBA00022792"/>
    </source>
</evidence>
<dbReference type="Proteomes" id="UP000095009">
    <property type="component" value="Unassembled WGS sequence"/>
</dbReference>
<dbReference type="InterPro" id="IPR030847">
    <property type="entry name" value="Hem25/SLC25A38"/>
</dbReference>
<accession>A0A1E3PEG4</accession>
<comment type="function">
    <text evidence="10">Mitochondrial glycine transporter that imports glycine into the mitochondrial matrix. Plays an important role in providing glycine for the first enzymatic step in heme biosynthesis, the condensation of glycine with succinyl-CoA to produce 5-aminolevulinate (ALA) in the miochondrial matrix.</text>
</comment>
<dbReference type="OrthoDB" id="1924968at2759"/>
<keyword evidence="3 10" id="KW-0812">Transmembrane</keyword>